<accession>A0A0B0MJ33</accession>
<dbReference type="EMBL" id="JRRC01080844">
    <property type="protein sequence ID" value="KHF99468.1"/>
    <property type="molecule type" value="Genomic_DNA"/>
</dbReference>
<gene>
    <name evidence="1" type="ORF">F383_38440</name>
</gene>
<organism evidence="1 2">
    <name type="scientific">Gossypium arboreum</name>
    <name type="common">Tree cotton</name>
    <name type="synonym">Gossypium nanking</name>
    <dbReference type="NCBI Taxonomy" id="29729"/>
    <lineage>
        <taxon>Eukaryota</taxon>
        <taxon>Viridiplantae</taxon>
        <taxon>Streptophyta</taxon>
        <taxon>Embryophyta</taxon>
        <taxon>Tracheophyta</taxon>
        <taxon>Spermatophyta</taxon>
        <taxon>Magnoliopsida</taxon>
        <taxon>eudicotyledons</taxon>
        <taxon>Gunneridae</taxon>
        <taxon>Pentapetalae</taxon>
        <taxon>rosids</taxon>
        <taxon>malvids</taxon>
        <taxon>Malvales</taxon>
        <taxon>Malvaceae</taxon>
        <taxon>Malvoideae</taxon>
        <taxon>Gossypium</taxon>
    </lineage>
</organism>
<protein>
    <submittedName>
        <fullName evidence="1">Uncharacterized protein</fullName>
    </submittedName>
</protein>
<evidence type="ECO:0000313" key="1">
    <source>
        <dbReference type="EMBL" id="KHF99468.1"/>
    </source>
</evidence>
<comment type="caution">
    <text evidence="1">The sequence shown here is derived from an EMBL/GenBank/DDBJ whole genome shotgun (WGS) entry which is preliminary data.</text>
</comment>
<reference evidence="2" key="1">
    <citation type="submission" date="2014-09" db="EMBL/GenBank/DDBJ databases">
        <authorList>
            <person name="Mudge J."/>
            <person name="Ramaraj T."/>
            <person name="Lindquist I.E."/>
            <person name="Bharti A.K."/>
            <person name="Sundararajan A."/>
            <person name="Cameron C.T."/>
            <person name="Woodward J.E."/>
            <person name="May G.D."/>
            <person name="Brubaker C."/>
            <person name="Broadhvest J."/>
            <person name="Wilkins T.A."/>
        </authorList>
    </citation>
    <scope>NUCLEOTIDE SEQUENCE</scope>
    <source>
        <strain evidence="2">cv. AKA8401</strain>
    </source>
</reference>
<dbReference type="AlphaFoldDB" id="A0A0B0MJ33"/>
<name>A0A0B0MJ33_GOSAR</name>
<keyword evidence="2" id="KW-1185">Reference proteome</keyword>
<proteinExistence type="predicted"/>
<evidence type="ECO:0000313" key="2">
    <source>
        <dbReference type="Proteomes" id="UP000032142"/>
    </source>
</evidence>
<dbReference type="Proteomes" id="UP000032142">
    <property type="component" value="Unassembled WGS sequence"/>
</dbReference>
<sequence length="32" mass="3900">MNCYRVPVPIFRGRWQRCEIEEKAHLNLGNRL</sequence>